<dbReference type="PATRIC" id="fig|1280951.3.peg.3361"/>
<evidence type="ECO:0000256" key="1">
    <source>
        <dbReference type="ARBA" id="ARBA00009320"/>
    </source>
</evidence>
<dbReference type="AlphaFoldDB" id="A0A059F8M3"/>
<proteinExistence type="inferred from homology"/>
<protein>
    <recommendedName>
        <fullName evidence="5">Branched-chain amino acid aminotransferase</fullName>
    </recommendedName>
</protein>
<organism evidence="3 4">
    <name type="scientific">Hyphomonas hirschiana VP5</name>
    <dbReference type="NCBI Taxonomy" id="1280951"/>
    <lineage>
        <taxon>Bacteria</taxon>
        <taxon>Pseudomonadati</taxon>
        <taxon>Pseudomonadota</taxon>
        <taxon>Alphaproteobacteria</taxon>
        <taxon>Hyphomonadales</taxon>
        <taxon>Hyphomonadaceae</taxon>
        <taxon>Hyphomonas</taxon>
    </lineage>
</organism>
<dbReference type="Gene3D" id="3.40.50.300">
    <property type="entry name" value="P-loop containing nucleotide triphosphate hydrolases"/>
    <property type="match status" value="1"/>
</dbReference>
<comment type="caution">
    <text evidence="3">The sequence shown here is derived from an EMBL/GenBank/DDBJ whole genome shotgun (WGS) entry which is preliminary data.</text>
</comment>
<evidence type="ECO:0000313" key="4">
    <source>
        <dbReference type="Proteomes" id="UP000025061"/>
    </source>
</evidence>
<name>A0A059F8M3_9PROT</name>
<dbReference type="RefSeq" id="WP_011648175.1">
    <property type="nucleotide sequence ID" value="NZ_ARYI01000021.1"/>
</dbReference>
<gene>
    <name evidence="3" type="ORF">HHI_16677</name>
</gene>
<sequence length="239" mass="26245">MRIAMWSGPRNLSTTMMRSFGARADTAAIDEPFYAAYLRLTGLRHPMTDEIFSAHEADPQKVIDHLTGPVPGGKTVFYQKHMVHHMVGGIPMDWLGRIEQHVLLIRHPARVVASYARKMEALSPEAMGFPQQEALWQQLSEVLGAAPVIVDADNILQDPEGVLRRLCAAIGLDWDSAMLGWPAGPRAEDGAWAPHWYDAVWRSTGFGPPPGPLPELSGEAARIAEGALATYERLLAAHV</sequence>
<dbReference type="GO" id="GO:0009082">
    <property type="term" value="P:branched-chain amino acid biosynthetic process"/>
    <property type="evidence" value="ECO:0007669"/>
    <property type="project" value="UniProtKB-KW"/>
</dbReference>
<dbReference type="Pfam" id="PF19798">
    <property type="entry name" value="Sulfotransfer_5"/>
    <property type="match status" value="1"/>
</dbReference>
<evidence type="ECO:0000313" key="3">
    <source>
        <dbReference type="EMBL" id="KCZ86926.1"/>
    </source>
</evidence>
<evidence type="ECO:0008006" key="5">
    <source>
        <dbReference type="Google" id="ProtNLM"/>
    </source>
</evidence>
<dbReference type="SUPFAM" id="SSF52540">
    <property type="entry name" value="P-loop containing nucleoside triphosphate hydrolases"/>
    <property type="match status" value="1"/>
</dbReference>
<keyword evidence="2" id="KW-0028">Amino-acid biosynthesis</keyword>
<accession>A0A059F8M3</accession>
<reference evidence="3 4" key="1">
    <citation type="submission" date="2013-04" db="EMBL/GenBank/DDBJ databases">
        <title>Hyphomonas hirschiana VP5 Genome Sequencing.</title>
        <authorList>
            <person name="Lai Q."/>
            <person name="Shao Z."/>
        </authorList>
    </citation>
    <scope>NUCLEOTIDE SEQUENCE [LARGE SCALE GENOMIC DNA]</scope>
    <source>
        <strain evidence="3 4">VP5</strain>
    </source>
</reference>
<dbReference type="InterPro" id="IPR050571">
    <property type="entry name" value="Class-IV_PLP-Dep_Aminotrnsfr"/>
</dbReference>
<comment type="similarity">
    <text evidence="1">Belongs to the class-IV pyridoxal-phosphate-dependent aminotransferase family.</text>
</comment>
<dbReference type="PANTHER" id="PTHR42743:SF11">
    <property type="entry name" value="AMINODEOXYCHORISMATE LYASE"/>
    <property type="match status" value="1"/>
</dbReference>
<dbReference type="PANTHER" id="PTHR42743">
    <property type="entry name" value="AMINO-ACID AMINOTRANSFERASE"/>
    <property type="match status" value="1"/>
</dbReference>
<keyword evidence="4" id="KW-1185">Reference proteome</keyword>
<evidence type="ECO:0000256" key="2">
    <source>
        <dbReference type="ARBA" id="ARBA00023304"/>
    </source>
</evidence>
<dbReference type="OrthoDB" id="272985at2"/>
<dbReference type="Proteomes" id="UP000025061">
    <property type="component" value="Unassembled WGS sequence"/>
</dbReference>
<keyword evidence="2" id="KW-0100">Branched-chain amino acid biosynthesis</keyword>
<dbReference type="InterPro" id="IPR027417">
    <property type="entry name" value="P-loop_NTPase"/>
</dbReference>
<dbReference type="EMBL" id="ARYI01000021">
    <property type="protein sequence ID" value="KCZ86926.1"/>
    <property type="molecule type" value="Genomic_DNA"/>
</dbReference>